<comment type="caution">
    <text evidence="3">The sequence shown here is derived from an EMBL/GenBank/DDBJ whole genome shotgun (WGS) entry which is preliminary data.</text>
</comment>
<evidence type="ECO:0000313" key="3">
    <source>
        <dbReference type="EMBL" id="CAF1225902.1"/>
    </source>
</evidence>
<name>A0A814Y9K0_9BILA</name>
<dbReference type="SMART" id="SM00181">
    <property type="entry name" value="EGF"/>
    <property type="match status" value="4"/>
</dbReference>
<feature type="domain" description="EGF-like" evidence="2">
    <location>
        <begin position="81"/>
        <end position="119"/>
    </location>
</feature>
<feature type="signal peptide" evidence="1">
    <location>
        <begin position="1"/>
        <end position="19"/>
    </location>
</feature>
<evidence type="ECO:0000259" key="2">
    <source>
        <dbReference type="SMART" id="SM00181"/>
    </source>
</evidence>
<dbReference type="OrthoDB" id="5912242at2759"/>
<dbReference type="PANTHER" id="PTHR39069">
    <property type="entry name" value="ECDYSONE-INDUCIBLE GENE E1, ISOFORM A"/>
    <property type="match status" value="1"/>
</dbReference>
<evidence type="ECO:0000313" key="4">
    <source>
        <dbReference type="Proteomes" id="UP000663834"/>
    </source>
</evidence>
<feature type="domain" description="EGF-like" evidence="2">
    <location>
        <begin position="26"/>
        <end position="59"/>
    </location>
</feature>
<feature type="domain" description="EGF-like" evidence="2">
    <location>
        <begin position="280"/>
        <end position="314"/>
    </location>
</feature>
<feature type="domain" description="EGF-like" evidence="2">
    <location>
        <begin position="379"/>
        <end position="419"/>
    </location>
</feature>
<dbReference type="InterPro" id="IPR006149">
    <property type="entry name" value="EB_dom"/>
</dbReference>
<reference evidence="3" key="1">
    <citation type="submission" date="2021-02" db="EMBL/GenBank/DDBJ databases">
        <authorList>
            <person name="Nowell W R."/>
        </authorList>
    </citation>
    <scope>NUCLEOTIDE SEQUENCE</scope>
</reference>
<feature type="chain" id="PRO_5032476997" description="EGF-like domain-containing protein" evidence="1">
    <location>
        <begin position="20"/>
        <end position="429"/>
    </location>
</feature>
<gene>
    <name evidence="3" type="ORF">KQP761_LOCUS1049</name>
</gene>
<dbReference type="InterPro" id="IPR000742">
    <property type="entry name" value="EGF"/>
</dbReference>
<dbReference type="EMBL" id="CAJNOW010000070">
    <property type="protein sequence ID" value="CAF1225902.1"/>
    <property type="molecule type" value="Genomic_DNA"/>
</dbReference>
<dbReference type="PANTHER" id="PTHR39069:SF8">
    <property type="entry name" value="FI17111P1"/>
    <property type="match status" value="1"/>
</dbReference>
<proteinExistence type="predicted"/>
<sequence>MWLSLLLVIHGIFATTVHNENILNNECETNFNCRKFMANAICFDKKCICPFGHTLNGCVPEIKQTRYHRQTNMGMRMLGEPCDWTNQCRRLSTDETKVCLARKCQCSRGYIPMDAYRCLKDTVILPSKIRISKATPNEPLGFGSTCSTAIDCQQISMHLECIHEVCVCLEGYVPLGKYLCYNIRGPEDSTRTSTLSITPSTTNSISNDVLKTLGKIGNSCFNDYFCRRTISESHCYNGKCACIDGYRSIDQYTCMKDMNRDTTIKSTPIPFDYKSLLGGKCSTKRNCHTSNAVCLNSICFCPRGYFPVDDWTCLEEPELSDEELIQAAPIMTTTIPLETTRTTAIFSTTTIFRWWPWSPTPTPTTYPTFSNLENAFRVRCLLNRQCANMDSNSHCTLFGRCVCNRGYILKTTNRGQFCAPRILSKDDCD</sequence>
<protein>
    <recommendedName>
        <fullName evidence="2">EGF-like domain-containing protein</fullName>
    </recommendedName>
</protein>
<evidence type="ECO:0000256" key="1">
    <source>
        <dbReference type="SAM" id="SignalP"/>
    </source>
</evidence>
<accession>A0A814Y9K0</accession>
<keyword evidence="1" id="KW-0732">Signal</keyword>
<dbReference type="Proteomes" id="UP000663834">
    <property type="component" value="Unassembled WGS sequence"/>
</dbReference>
<dbReference type="Pfam" id="PF01683">
    <property type="entry name" value="EB"/>
    <property type="match status" value="1"/>
</dbReference>
<dbReference type="AlphaFoldDB" id="A0A814Y9K0"/>
<organism evidence="3 4">
    <name type="scientific">Rotaria magnacalcarata</name>
    <dbReference type="NCBI Taxonomy" id="392030"/>
    <lineage>
        <taxon>Eukaryota</taxon>
        <taxon>Metazoa</taxon>
        <taxon>Spiralia</taxon>
        <taxon>Gnathifera</taxon>
        <taxon>Rotifera</taxon>
        <taxon>Eurotatoria</taxon>
        <taxon>Bdelloidea</taxon>
        <taxon>Philodinida</taxon>
        <taxon>Philodinidae</taxon>
        <taxon>Rotaria</taxon>
    </lineage>
</organism>